<dbReference type="GO" id="GO:0008270">
    <property type="term" value="F:zinc ion binding"/>
    <property type="evidence" value="ECO:0007669"/>
    <property type="project" value="UniProtKB-KW"/>
</dbReference>
<dbReference type="PROSITE" id="PS50966">
    <property type="entry name" value="ZF_SWIM"/>
    <property type="match status" value="1"/>
</dbReference>
<dbReference type="InterPro" id="IPR001841">
    <property type="entry name" value="Znf_RING"/>
</dbReference>
<dbReference type="PANTHER" id="PTHR21540:SF3">
    <property type="entry name" value="E3 UBIQUITIN-PROTEIN LIGASE ZSWIM2"/>
    <property type="match status" value="1"/>
</dbReference>
<dbReference type="Pfam" id="PF00569">
    <property type="entry name" value="ZZ"/>
    <property type="match status" value="1"/>
</dbReference>
<name>A0A8C4TN14_ERPCA</name>
<feature type="domain" description="RING-type" evidence="5">
    <location>
        <begin position="150"/>
        <end position="202"/>
    </location>
</feature>
<evidence type="ECO:0000313" key="9">
    <source>
        <dbReference type="Proteomes" id="UP000694620"/>
    </source>
</evidence>
<dbReference type="Gene3D" id="3.30.40.10">
    <property type="entry name" value="Zinc/RING finger domain, C3HC4 (zinc finger)"/>
    <property type="match status" value="1"/>
</dbReference>
<reference evidence="8" key="1">
    <citation type="submission" date="2021-06" db="EMBL/GenBank/DDBJ databases">
        <authorList>
            <consortium name="Wellcome Sanger Institute Data Sharing"/>
        </authorList>
    </citation>
    <scope>NUCLEOTIDE SEQUENCE [LARGE SCALE GENOMIC DNA]</scope>
</reference>
<dbReference type="SMART" id="SM00291">
    <property type="entry name" value="ZnF_ZZ"/>
    <property type="match status" value="1"/>
</dbReference>
<gene>
    <name evidence="8" type="primary">ZSWIM2</name>
    <name evidence="8" type="synonym">zswim2</name>
</gene>
<dbReference type="CDD" id="cd16494">
    <property type="entry name" value="RING-CH-C4HC3_ZSWM2"/>
    <property type="match status" value="1"/>
</dbReference>
<dbReference type="PROSITE" id="PS50135">
    <property type="entry name" value="ZF_ZZ_2"/>
    <property type="match status" value="1"/>
</dbReference>
<reference evidence="8" key="3">
    <citation type="submission" date="2025-09" db="UniProtKB">
        <authorList>
            <consortium name="Ensembl"/>
        </authorList>
    </citation>
    <scope>IDENTIFICATION</scope>
</reference>
<dbReference type="PANTHER" id="PTHR21540">
    <property type="entry name" value="RING FINGER AND SWIM DOMAIN-CONTAINING PROTEIN 2"/>
    <property type="match status" value="1"/>
</dbReference>
<dbReference type="GeneTree" id="ENSGT00390000006826"/>
<dbReference type="PROSITE" id="PS50089">
    <property type="entry name" value="ZF_RING_2"/>
    <property type="match status" value="1"/>
</dbReference>
<dbReference type="Ensembl" id="ENSECRT00000034707.1">
    <property type="protein sequence ID" value="ENSECRP00000033973.1"/>
    <property type="gene ID" value="ENSECRG00000022962.1"/>
</dbReference>
<evidence type="ECO:0000256" key="2">
    <source>
        <dbReference type="ARBA" id="ARBA00022771"/>
    </source>
</evidence>
<evidence type="ECO:0000256" key="3">
    <source>
        <dbReference type="ARBA" id="ARBA00022833"/>
    </source>
</evidence>
<evidence type="ECO:0000256" key="1">
    <source>
        <dbReference type="ARBA" id="ARBA00022723"/>
    </source>
</evidence>
<dbReference type="Proteomes" id="UP000694620">
    <property type="component" value="Chromosome 8"/>
</dbReference>
<organism evidence="8 9">
    <name type="scientific">Erpetoichthys calabaricus</name>
    <name type="common">Rope fish</name>
    <name type="synonym">Calamoichthys calabaricus</name>
    <dbReference type="NCBI Taxonomy" id="27687"/>
    <lineage>
        <taxon>Eukaryota</taxon>
        <taxon>Metazoa</taxon>
        <taxon>Chordata</taxon>
        <taxon>Craniata</taxon>
        <taxon>Vertebrata</taxon>
        <taxon>Euteleostomi</taxon>
        <taxon>Actinopterygii</taxon>
        <taxon>Polypteriformes</taxon>
        <taxon>Polypteridae</taxon>
        <taxon>Erpetoichthys</taxon>
    </lineage>
</organism>
<dbReference type="PROSITE" id="PS01357">
    <property type="entry name" value="ZF_ZZ_1"/>
    <property type="match status" value="1"/>
</dbReference>
<evidence type="ECO:0000259" key="6">
    <source>
        <dbReference type="PROSITE" id="PS50135"/>
    </source>
</evidence>
<proteinExistence type="predicted"/>
<keyword evidence="2 4" id="KW-0863">Zinc-finger</keyword>
<feature type="domain" description="SWIM-type" evidence="7">
    <location>
        <begin position="57"/>
        <end position="90"/>
    </location>
</feature>
<dbReference type="InterPro" id="IPR039903">
    <property type="entry name" value="Zswim2"/>
</dbReference>
<keyword evidence="3" id="KW-0862">Zinc</keyword>
<protein>
    <submittedName>
        <fullName evidence="8">Zinc finger, SWIM-type containing 2</fullName>
    </submittedName>
</protein>
<accession>A0A8C4TN14</accession>
<dbReference type="Pfam" id="PF04434">
    <property type="entry name" value="SWIM"/>
    <property type="match status" value="1"/>
</dbReference>
<evidence type="ECO:0000259" key="7">
    <source>
        <dbReference type="PROSITE" id="PS50966"/>
    </source>
</evidence>
<dbReference type="GO" id="GO:0061630">
    <property type="term" value="F:ubiquitin protein ligase activity"/>
    <property type="evidence" value="ECO:0007669"/>
    <property type="project" value="InterPro"/>
</dbReference>
<evidence type="ECO:0000313" key="8">
    <source>
        <dbReference type="Ensembl" id="ENSECRP00000033973.1"/>
    </source>
</evidence>
<keyword evidence="9" id="KW-1185">Reference proteome</keyword>
<dbReference type="InterPro" id="IPR007527">
    <property type="entry name" value="Znf_SWIM"/>
</dbReference>
<dbReference type="InterPro" id="IPR013083">
    <property type="entry name" value="Znf_RING/FYVE/PHD"/>
</dbReference>
<dbReference type="Gene3D" id="3.30.60.90">
    <property type="match status" value="1"/>
</dbReference>
<dbReference type="InterPro" id="IPR043145">
    <property type="entry name" value="Znf_ZZ_sf"/>
</dbReference>
<dbReference type="InterPro" id="IPR000433">
    <property type="entry name" value="Znf_ZZ"/>
</dbReference>
<reference evidence="8" key="2">
    <citation type="submission" date="2025-08" db="UniProtKB">
        <authorList>
            <consortium name="Ensembl"/>
        </authorList>
    </citation>
    <scope>IDENTIFICATION</scope>
</reference>
<evidence type="ECO:0000259" key="5">
    <source>
        <dbReference type="PROSITE" id="PS50089"/>
    </source>
</evidence>
<dbReference type="SUPFAM" id="SSF57850">
    <property type="entry name" value="RING/U-box"/>
    <property type="match status" value="2"/>
</dbReference>
<sequence>MVCQKGRYIRGGTAYTWRRSPSDAASWHQDEALRATIFLLRELGPTRFVLREEGESRSVSLGDPHTCSCSVFQRERDLCKHVCWVLLKKFQLPRGHDYAFQLGLVEREISQLLLGAHRARTPRVTPESSEQKPGGDGLLQKKKIDPEDVCPVCQEVLLQKRLPVSYCRYGCGNSVHITCMKVWAEHQATADRDAMVKCPLCREDFAPLKLLLEEVRNSSKLMSRAEKERQDRHLGIVCQGCQGCPVVGKCFRCTACSGYYLCEPCFQKRCHPPHSFTYRLVRTSAVLAGALTHAMPYATPHSGLLCSLCPQKRNHSKLLEPGWQCRLCLNAFCVGQHVRRLPCNHKVCVWASGYQEGGAPLWHGVPWPSAFAFFCFPVSHELHRPVADQHIQLMPLDGQEVCTLPTWAQPNNREKGRVQQDLFVPGRGLLLGSPAGGQRASKRLVKPREMAGQGHAGQEGLCQGLRGVALCVEVLPPGRRHSRECRQ</sequence>
<keyword evidence="1" id="KW-0479">Metal-binding</keyword>
<evidence type="ECO:0000256" key="4">
    <source>
        <dbReference type="PROSITE-ProRule" id="PRU00228"/>
    </source>
</evidence>
<feature type="domain" description="ZZ-type" evidence="6">
    <location>
        <begin position="233"/>
        <end position="286"/>
    </location>
</feature>
<dbReference type="AlphaFoldDB" id="A0A8C4TN14"/>